<dbReference type="PROSITE" id="PS50082">
    <property type="entry name" value="WD_REPEATS_2"/>
    <property type="match status" value="1"/>
</dbReference>
<evidence type="ECO:0000313" key="5">
    <source>
        <dbReference type="EMBL" id="RWS24371.1"/>
    </source>
</evidence>
<dbReference type="InterPro" id="IPR015943">
    <property type="entry name" value="WD40/YVTN_repeat-like_dom_sf"/>
</dbReference>
<dbReference type="PANTHER" id="PTHR14107">
    <property type="entry name" value="WD REPEAT PROTEIN"/>
    <property type="match status" value="1"/>
</dbReference>
<dbReference type="VEuPathDB" id="VectorBase:LDEU007669"/>
<dbReference type="InterPro" id="IPR036322">
    <property type="entry name" value="WD40_repeat_dom_sf"/>
</dbReference>
<dbReference type="EMBL" id="NCKV01004965">
    <property type="protein sequence ID" value="RWS24371.1"/>
    <property type="molecule type" value="Genomic_DNA"/>
</dbReference>
<dbReference type="Proteomes" id="UP000288716">
    <property type="component" value="Unassembled WGS sequence"/>
</dbReference>
<feature type="region of interest" description="Disordered" evidence="4">
    <location>
        <begin position="355"/>
        <end position="402"/>
    </location>
</feature>
<name>A0A443SA16_9ACAR</name>
<dbReference type="STRING" id="299467.A0A443SA16"/>
<dbReference type="PROSITE" id="PS50294">
    <property type="entry name" value="WD_REPEATS_REGION"/>
    <property type="match status" value="1"/>
</dbReference>
<evidence type="ECO:0000313" key="6">
    <source>
        <dbReference type="Proteomes" id="UP000288716"/>
    </source>
</evidence>
<dbReference type="AlphaFoldDB" id="A0A443SA16"/>
<keyword evidence="2" id="KW-0677">Repeat</keyword>
<keyword evidence="6" id="KW-1185">Reference proteome</keyword>
<dbReference type="SUPFAM" id="SSF50978">
    <property type="entry name" value="WD40 repeat-like"/>
    <property type="match status" value="1"/>
</dbReference>
<dbReference type="InterPro" id="IPR051362">
    <property type="entry name" value="WD_repeat_creC_regulators"/>
</dbReference>
<dbReference type="Gene3D" id="2.130.10.10">
    <property type="entry name" value="YVTN repeat-like/Quinoprotein amine dehydrogenase"/>
    <property type="match status" value="2"/>
</dbReference>
<dbReference type="PANTHER" id="PTHR14107:SF16">
    <property type="entry name" value="AT02583P"/>
    <property type="match status" value="1"/>
</dbReference>
<feature type="compositionally biased region" description="Polar residues" evidence="4">
    <location>
        <begin position="391"/>
        <end position="402"/>
    </location>
</feature>
<accession>A0A443SA16</accession>
<feature type="compositionally biased region" description="Low complexity" evidence="4">
    <location>
        <begin position="367"/>
        <end position="390"/>
    </location>
</feature>
<feature type="compositionally biased region" description="Polar residues" evidence="4">
    <location>
        <begin position="503"/>
        <end position="517"/>
    </location>
</feature>
<evidence type="ECO:0000256" key="2">
    <source>
        <dbReference type="ARBA" id="ARBA00022737"/>
    </source>
</evidence>
<evidence type="ECO:0000256" key="3">
    <source>
        <dbReference type="PROSITE-ProRule" id="PRU00221"/>
    </source>
</evidence>
<dbReference type="SMART" id="SM00320">
    <property type="entry name" value="WD40"/>
    <property type="match status" value="5"/>
</dbReference>
<reference evidence="5 6" key="1">
    <citation type="journal article" date="2018" name="Gigascience">
        <title>Genomes of trombidid mites reveal novel predicted allergens and laterally-transferred genes associated with secondary metabolism.</title>
        <authorList>
            <person name="Dong X."/>
            <person name="Chaisiri K."/>
            <person name="Xia D."/>
            <person name="Armstrong S.D."/>
            <person name="Fang Y."/>
            <person name="Donnelly M.J."/>
            <person name="Kadowaki T."/>
            <person name="McGarry J.W."/>
            <person name="Darby A.C."/>
            <person name="Makepeace B.L."/>
        </authorList>
    </citation>
    <scope>NUCLEOTIDE SEQUENCE [LARGE SCALE GENOMIC DNA]</scope>
    <source>
        <strain evidence="5">UoL-UT</strain>
    </source>
</reference>
<feature type="region of interest" description="Disordered" evidence="4">
    <location>
        <begin position="491"/>
        <end position="517"/>
    </location>
</feature>
<evidence type="ECO:0000256" key="4">
    <source>
        <dbReference type="SAM" id="MobiDB-lite"/>
    </source>
</evidence>
<dbReference type="OrthoDB" id="3367at2759"/>
<comment type="caution">
    <text evidence="5">The sequence shown here is derived from an EMBL/GenBank/DDBJ whole genome shotgun (WGS) entry which is preliminary data.</text>
</comment>
<proteinExistence type="predicted"/>
<keyword evidence="1 3" id="KW-0853">WD repeat</keyword>
<gene>
    <name evidence="5" type="ORF">B4U80_03530</name>
</gene>
<feature type="compositionally biased region" description="Polar residues" evidence="4">
    <location>
        <begin position="355"/>
        <end position="366"/>
    </location>
</feature>
<dbReference type="InterPro" id="IPR001680">
    <property type="entry name" value="WD40_rpt"/>
</dbReference>
<evidence type="ECO:0000256" key="1">
    <source>
        <dbReference type="ARBA" id="ARBA00022574"/>
    </source>
</evidence>
<sequence>MAMNCAPAAAASDSIISSTLIVSVGCKDDSIKSQFITREGVYKLMTSSEYSRPTRVNYSTQQSATPVKVSFITLSDSSNVRNEKICFNVGKELFVYTYKGIKKAGDLTKPVDKRVYKGTYPTCHDFNRTTVTPESVYLLIGFSAGQIQLIDPIRKEISKLYNEERLIDKTKVTCIKWIPGSSNLFLVSHSSGQLYVYKEELPCGTTPPHYQIFKQGDSFSVYTCKTKSTRNPLYRWVIGEGSINEFAFSPCSKYLATVSQDGFLRVFNYDTMELVGRVRSYFGGLLCVCWSPDGKYIVIGGEDDLVTVWSFLERRVIARGQGHKSWVSVVAFDPYTTSLGDFVDLSGSDEELAQQMQQQTFNDPTPQQSTQTTTNNVSSNSTSNLCRSSSGILRTNSKSSSPVTITSYRFGSVGQDTQLCLWDLSEDVLRQPVGRSRTSILLHSPSTQLTSLGSSCNPNTKQCNNVQANCVSNNLLADGNLCHNYTNSKGALDSKKEHKRNFSLGSRNSDKNSVNKASHSKLIDDPVKLLGTAVCPRLDEVPALEPLVCKKIAHERLTALVFHEDCFVTACQEGFVCTWARPGKAVSIYSFNFYSHFALQVNMQIISSPNPSLSDDHELDDTGSTVV</sequence>
<feature type="repeat" description="WD" evidence="3">
    <location>
        <begin position="278"/>
        <end position="319"/>
    </location>
</feature>
<dbReference type="Pfam" id="PF00400">
    <property type="entry name" value="WD40"/>
    <property type="match status" value="2"/>
</dbReference>
<protein>
    <submittedName>
        <fullName evidence="5">WD repeat-containing protein 20-like protein</fullName>
    </submittedName>
</protein>
<organism evidence="5 6">
    <name type="scientific">Leptotrombidium deliense</name>
    <dbReference type="NCBI Taxonomy" id="299467"/>
    <lineage>
        <taxon>Eukaryota</taxon>
        <taxon>Metazoa</taxon>
        <taxon>Ecdysozoa</taxon>
        <taxon>Arthropoda</taxon>
        <taxon>Chelicerata</taxon>
        <taxon>Arachnida</taxon>
        <taxon>Acari</taxon>
        <taxon>Acariformes</taxon>
        <taxon>Trombidiformes</taxon>
        <taxon>Prostigmata</taxon>
        <taxon>Anystina</taxon>
        <taxon>Parasitengona</taxon>
        <taxon>Trombiculoidea</taxon>
        <taxon>Trombiculidae</taxon>
        <taxon>Leptotrombidium</taxon>
    </lineage>
</organism>